<dbReference type="EMBL" id="JAVRHZ010000001">
    <property type="protein sequence ID" value="MDT0554973.1"/>
    <property type="molecule type" value="Genomic_DNA"/>
</dbReference>
<sequence length="366" mass="40400">MKQLFNTPLLLLLLVPALVFANNDKFKGKYTKEKKINKEYSVNANAGLRVNNSYGNIDIVTWSENRTVIEVTIKTNGDDEEMVKKRLDEITVDFTANGSLVTATTNFGNKKKNNSWSWWGDGNKNKKVSMEVNYKIKLPKTNTVDLDNDYGAININDLDGNAKINCDYGQLIIGSLNAEDNYLNFDYTNKSAIGFMKSGKINADYSSFSLGKTESLELTADYTKSEIGTVTNINYNCDYGKVQIGKAGDIIGRGDYVNQSIGTVSGSINLNTDYGSISIDRLTSTAKDVTIRSEYTGVKLGYDSGYSFNFIINLEYAGLNGEENLVVTKSSKDGSDKSYEGYHGNNNSGNTMNINSDYGGVTLKKY</sequence>
<keyword evidence="2" id="KW-0732">Signal</keyword>
<reference evidence="3 4" key="1">
    <citation type="submission" date="2023-09" db="EMBL/GenBank/DDBJ databases">
        <authorList>
            <person name="Rey-Velasco X."/>
        </authorList>
    </citation>
    <scope>NUCLEOTIDE SEQUENCE [LARGE SCALE GENOMIC DNA]</scope>
    <source>
        <strain evidence="3 4">W242</strain>
    </source>
</reference>
<evidence type="ECO:0000256" key="2">
    <source>
        <dbReference type="SAM" id="SignalP"/>
    </source>
</evidence>
<protein>
    <recommendedName>
        <fullName evidence="5">Adhesin domain-containing protein</fullName>
    </recommendedName>
</protein>
<keyword evidence="4" id="KW-1185">Reference proteome</keyword>
<feature type="signal peptide" evidence="2">
    <location>
        <begin position="1"/>
        <end position="21"/>
    </location>
</feature>
<dbReference type="Proteomes" id="UP001254488">
    <property type="component" value="Unassembled WGS sequence"/>
</dbReference>
<organism evidence="3 4">
    <name type="scientific">Patiriisocius hiemis</name>
    <dbReference type="NCBI Taxonomy" id="3075604"/>
    <lineage>
        <taxon>Bacteria</taxon>
        <taxon>Pseudomonadati</taxon>
        <taxon>Bacteroidota</taxon>
        <taxon>Flavobacteriia</taxon>
        <taxon>Flavobacteriales</taxon>
        <taxon>Flavobacteriaceae</taxon>
        <taxon>Patiriisocius</taxon>
    </lineage>
</organism>
<feature type="compositionally biased region" description="Basic and acidic residues" evidence="1">
    <location>
        <begin position="330"/>
        <end position="340"/>
    </location>
</feature>
<evidence type="ECO:0000256" key="1">
    <source>
        <dbReference type="SAM" id="MobiDB-lite"/>
    </source>
</evidence>
<dbReference type="RefSeq" id="WP_311331928.1">
    <property type="nucleotide sequence ID" value="NZ_JAVRHZ010000001.1"/>
</dbReference>
<evidence type="ECO:0008006" key="5">
    <source>
        <dbReference type="Google" id="ProtNLM"/>
    </source>
</evidence>
<accession>A0ABU2Y9W3</accession>
<gene>
    <name evidence="3" type="ORF">RM538_03090</name>
</gene>
<evidence type="ECO:0000313" key="3">
    <source>
        <dbReference type="EMBL" id="MDT0554973.1"/>
    </source>
</evidence>
<evidence type="ECO:0000313" key="4">
    <source>
        <dbReference type="Proteomes" id="UP001254488"/>
    </source>
</evidence>
<proteinExistence type="predicted"/>
<feature type="chain" id="PRO_5046274611" description="Adhesin domain-containing protein" evidence="2">
    <location>
        <begin position="22"/>
        <end position="366"/>
    </location>
</feature>
<name>A0ABU2Y9W3_9FLAO</name>
<feature type="region of interest" description="Disordered" evidence="1">
    <location>
        <begin position="330"/>
        <end position="350"/>
    </location>
</feature>
<comment type="caution">
    <text evidence="3">The sequence shown here is derived from an EMBL/GenBank/DDBJ whole genome shotgun (WGS) entry which is preliminary data.</text>
</comment>